<dbReference type="GO" id="GO:0003712">
    <property type="term" value="F:transcription coregulator activity"/>
    <property type="evidence" value="ECO:0007669"/>
    <property type="project" value="InterPro"/>
</dbReference>
<name>A0A8J8W8D6_9EURO</name>
<proteinExistence type="inferred from homology"/>
<accession>A0A8J8W8D6</accession>
<evidence type="ECO:0000256" key="5">
    <source>
        <dbReference type="ARBA" id="ARBA00023159"/>
    </source>
</evidence>
<keyword evidence="13" id="KW-1185">Reference proteome</keyword>
<organism evidence="12 13">
    <name type="scientific">Penicillium ucsense</name>
    <dbReference type="NCBI Taxonomy" id="2839758"/>
    <lineage>
        <taxon>Eukaryota</taxon>
        <taxon>Fungi</taxon>
        <taxon>Dikarya</taxon>
        <taxon>Ascomycota</taxon>
        <taxon>Pezizomycotina</taxon>
        <taxon>Eurotiomycetes</taxon>
        <taxon>Eurotiomycetidae</taxon>
        <taxon>Eurotiales</taxon>
        <taxon>Aspergillaceae</taxon>
        <taxon>Penicillium</taxon>
    </lineage>
</organism>
<evidence type="ECO:0000256" key="9">
    <source>
        <dbReference type="RuleBase" id="RU364145"/>
    </source>
</evidence>
<dbReference type="Proteomes" id="UP000631181">
    <property type="component" value="Unassembled WGS sequence"/>
</dbReference>
<dbReference type="GO" id="GO:0006357">
    <property type="term" value="P:regulation of transcription by RNA polymerase II"/>
    <property type="evidence" value="ECO:0007669"/>
    <property type="project" value="InterPro"/>
</dbReference>
<keyword evidence="6 9" id="KW-0804">Transcription</keyword>
<evidence type="ECO:0000256" key="3">
    <source>
        <dbReference type="ARBA" id="ARBA00011837"/>
    </source>
</evidence>
<feature type="coiled-coil region" evidence="10">
    <location>
        <begin position="147"/>
        <end position="174"/>
    </location>
</feature>
<evidence type="ECO:0000256" key="4">
    <source>
        <dbReference type="ARBA" id="ARBA00023015"/>
    </source>
</evidence>
<feature type="region of interest" description="Disordered" evidence="11">
    <location>
        <begin position="56"/>
        <end position="125"/>
    </location>
</feature>
<evidence type="ECO:0000256" key="8">
    <source>
        <dbReference type="ARBA" id="ARBA00025687"/>
    </source>
</evidence>
<dbReference type="OrthoDB" id="5414694at2759"/>
<comment type="subcellular location">
    <subcellularLocation>
        <location evidence="1 9">Nucleus</location>
    </subcellularLocation>
</comment>
<evidence type="ECO:0000256" key="7">
    <source>
        <dbReference type="ARBA" id="ARBA00023242"/>
    </source>
</evidence>
<keyword evidence="10" id="KW-0175">Coiled coil</keyword>
<dbReference type="InterPro" id="IPR011425">
    <property type="entry name" value="Med9"/>
</dbReference>
<keyword evidence="7 9" id="KW-0539">Nucleus</keyword>
<feature type="region of interest" description="Disordered" evidence="11">
    <location>
        <begin position="1"/>
        <end position="32"/>
    </location>
</feature>
<comment type="similarity">
    <text evidence="2 9">Belongs to the Mediator complex subunit 9 family.</text>
</comment>
<dbReference type="InterPro" id="IPR037212">
    <property type="entry name" value="Med7/Med21-like"/>
</dbReference>
<comment type="function">
    <text evidence="8 9">Component of the Mediator complex, a coactivator involved in the regulated transcription of nearly all RNA polymerase II-dependent genes. Mediator functions as a bridge to convey information from gene-specific regulatory proteins to the basal RNA polymerase II transcription machinery. Mediator is recruited to promoters by direct interactions with regulatory proteins and serves as a scaffold for the assembly of a functional preinitiation complex with RNA polymerase II and the general transcription factors.</text>
</comment>
<dbReference type="EMBL" id="WIWV01000013">
    <property type="protein sequence ID" value="KAF7718652.1"/>
    <property type="molecule type" value="Genomic_DNA"/>
</dbReference>
<dbReference type="AlphaFoldDB" id="A0A8J8W8D6"/>
<evidence type="ECO:0000256" key="6">
    <source>
        <dbReference type="ARBA" id="ARBA00023163"/>
    </source>
</evidence>
<evidence type="ECO:0000256" key="11">
    <source>
        <dbReference type="SAM" id="MobiDB-lite"/>
    </source>
</evidence>
<comment type="caution">
    <text evidence="12">The sequence shown here is derived from an EMBL/GenBank/DDBJ whole genome shotgun (WGS) entry which is preliminary data.</text>
</comment>
<evidence type="ECO:0000256" key="2">
    <source>
        <dbReference type="ARBA" id="ARBA00008089"/>
    </source>
</evidence>
<reference evidence="12" key="1">
    <citation type="journal article" date="2020" name="Front. Microbiol.">
        <title>Gene regulatory networks of Penicillium echinulatum 2HH and Penicillium oxalicum 114-2 inferred by a computational biology approach.</title>
        <authorList>
            <person name="Lenz A.R."/>
            <person name="Galan-Vasquez E."/>
            <person name="Balbinot E."/>
            <person name="De Abreu F.P."/>
            <person name="De Oliveira N.S."/>
            <person name="Da Rosa L.O."/>
            <person name="De Avila E Silva S."/>
            <person name="Camassola M."/>
            <person name="Dillon A.J.P."/>
            <person name="Perez-Rueda E."/>
        </authorList>
    </citation>
    <scope>NUCLEOTIDE SEQUENCE</scope>
    <source>
        <strain evidence="12">S1M29</strain>
    </source>
</reference>
<feature type="compositionally biased region" description="Polar residues" evidence="11">
    <location>
        <begin position="79"/>
        <end position="101"/>
    </location>
</feature>
<evidence type="ECO:0000313" key="13">
    <source>
        <dbReference type="Proteomes" id="UP000631181"/>
    </source>
</evidence>
<comment type="subunit">
    <text evidence="3 9">Component of the Mediator complex.</text>
</comment>
<dbReference type="GO" id="GO:0016592">
    <property type="term" value="C:mediator complex"/>
    <property type="evidence" value="ECO:0007669"/>
    <property type="project" value="InterPro"/>
</dbReference>
<protein>
    <recommendedName>
        <fullName evidence="9">Mediator of RNA polymerase II transcription subunit 9</fullName>
    </recommendedName>
    <alternativeName>
        <fullName evidence="9">Mediator complex subunit 9</fullName>
    </alternativeName>
</protein>
<evidence type="ECO:0000313" key="12">
    <source>
        <dbReference type="EMBL" id="KAF7718652.1"/>
    </source>
</evidence>
<evidence type="ECO:0000256" key="10">
    <source>
        <dbReference type="SAM" id="Coils"/>
    </source>
</evidence>
<dbReference type="Pfam" id="PF07544">
    <property type="entry name" value="Med9"/>
    <property type="match status" value="1"/>
</dbReference>
<sequence>MTSRSPTIGTPLPKLSVIPDSPSKDALETPATVVPFPAPQTFEIVPPLHGILLRLLTPQNPQGGSSGVHEEHAGLSGPSGDSQSQTHPTAPNISNGHSNDPSAAHLIPDLSAQGSNGPPALNVKDIPTATSSVKVRIQKARAVVEALPDVDRSVEEQQAEITELEDRIARLHAVISDFGNRAREAPQEQMEITRD</sequence>
<keyword evidence="4 9" id="KW-0805">Transcription regulation</keyword>
<dbReference type="SUPFAM" id="SSF140718">
    <property type="entry name" value="Mediator hinge subcomplex-like"/>
    <property type="match status" value="1"/>
</dbReference>
<evidence type="ECO:0000256" key="1">
    <source>
        <dbReference type="ARBA" id="ARBA00004123"/>
    </source>
</evidence>
<keyword evidence="5 9" id="KW-0010">Activator</keyword>
<gene>
    <name evidence="9" type="primary">MED9</name>
    <name evidence="12" type="ORF">PECM_001518</name>
</gene>